<feature type="domain" description="R13L1/DRL21-like LRR repeat region" evidence="10">
    <location>
        <begin position="662"/>
        <end position="789"/>
    </location>
</feature>
<dbReference type="PANTHER" id="PTHR36766">
    <property type="entry name" value="PLANT BROAD-SPECTRUM MILDEW RESISTANCE PROTEIN RPW8"/>
    <property type="match status" value="1"/>
</dbReference>
<dbReference type="Gene3D" id="1.10.10.10">
    <property type="entry name" value="Winged helix-like DNA-binding domain superfamily/Winged helix DNA-binding domain"/>
    <property type="match status" value="1"/>
</dbReference>
<dbReference type="FunFam" id="1.10.10.10:FF:000322">
    <property type="entry name" value="Probable disease resistance protein At1g63360"/>
    <property type="match status" value="1"/>
</dbReference>
<dbReference type="SUPFAM" id="SSF52058">
    <property type="entry name" value="L domain-like"/>
    <property type="match status" value="3"/>
</dbReference>
<dbReference type="PRINTS" id="PR00364">
    <property type="entry name" value="DISEASERSIST"/>
</dbReference>
<evidence type="ECO:0000259" key="10">
    <source>
        <dbReference type="Pfam" id="PF25019"/>
    </source>
</evidence>
<feature type="domain" description="NB-ARC" evidence="7">
    <location>
        <begin position="182"/>
        <end position="306"/>
    </location>
</feature>
<feature type="domain" description="Disease resistance N-terminal" evidence="8">
    <location>
        <begin position="11"/>
        <end position="98"/>
    </location>
</feature>
<evidence type="ECO:0000256" key="2">
    <source>
        <dbReference type="ARBA" id="ARBA00022614"/>
    </source>
</evidence>
<dbReference type="GO" id="GO:0005524">
    <property type="term" value="F:ATP binding"/>
    <property type="evidence" value="ECO:0007669"/>
    <property type="project" value="UniProtKB-KW"/>
</dbReference>
<dbReference type="Pfam" id="PF00931">
    <property type="entry name" value="NB-ARC"/>
    <property type="match status" value="1"/>
</dbReference>
<dbReference type="InterPro" id="IPR042197">
    <property type="entry name" value="Apaf_helical"/>
</dbReference>
<organism evidence="11 12">
    <name type="scientific">Fraxinus pennsylvanica</name>
    <dbReference type="NCBI Taxonomy" id="56036"/>
    <lineage>
        <taxon>Eukaryota</taxon>
        <taxon>Viridiplantae</taxon>
        <taxon>Streptophyta</taxon>
        <taxon>Embryophyta</taxon>
        <taxon>Tracheophyta</taxon>
        <taxon>Spermatophyta</taxon>
        <taxon>Magnoliopsida</taxon>
        <taxon>eudicotyledons</taxon>
        <taxon>Gunneridae</taxon>
        <taxon>Pentapetalae</taxon>
        <taxon>asterids</taxon>
        <taxon>lamiids</taxon>
        <taxon>Lamiales</taxon>
        <taxon>Oleaceae</taxon>
        <taxon>Oleeae</taxon>
        <taxon>Fraxinus</taxon>
    </lineage>
</organism>
<evidence type="ECO:0000259" key="8">
    <source>
        <dbReference type="Pfam" id="PF18052"/>
    </source>
</evidence>
<dbReference type="InterPro" id="IPR032675">
    <property type="entry name" value="LRR_dom_sf"/>
</dbReference>
<evidence type="ECO:0000256" key="1">
    <source>
        <dbReference type="ARBA" id="ARBA00008894"/>
    </source>
</evidence>
<keyword evidence="6" id="KW-0067">ATP-binding</keyword>
<comment type="similarity">
    <text evidence="1">Belongs to the disease resistance NB-LRR family.</text>
</comment>
<keyword evidence="12" id="KW-1185">Reference proteome</keyword>
<dbReference type="AlphaFoldDB" id="A0AAD1ZCW1"/>
<keyword evidence="4" id="KW-0547">Nucleotide-binding</keyword>
<dbReference type="InterPro" id="IPR056789">
    <property type="entry name" value="LRR_R13L1-DRL21"/>
</dbReference>
<evidence type="ECO:0000259" key="7">
    <source>
        <dbReference type="Pfam" id="PF00931"/>
    </source>
</evidence>
<evidence type="ECO:0000313" key="11">
    <source>
        <dbReference type="EMBL" id="CAI9764692.1"/>
    </source>
</evidence>
<dbReference type="InterPro" id="IPR058922">
    <property type="entry name" value="WHD_DRP"/>
</dbReference>
<gene>
    <name evidence="11" type="ORF">FPE_LOCUS12122</name>
</gene>
<keyword evidence="3" id="KW-0677">Repeat</keyword>
<accession>A0AAD1ZCW1</accession>
<dbReference type="GO" id="GO:0043531">
    <property type="term" value="F:ADP binding"/>
    <property type="evidence" value="ECO:0007669"/>
    <property type="project" value="InterPro"/>
</dbReference>
<evidence type="ECO:0008006" key="13">
    <source>
        <dbReference type="Google" id="ProtNLM"/>
    </source>
</evidence>
<dbReference type="EMBL" id="OU503042">
    <property type="protein sequence ID" value="CAI9764692.1"/>
    <property type="molecule type" value="Genomic_DNA"/>
</dbReference>
<protein>
    <recommendedName>
        <fullName evidence="13">Disease resistance RPP13-like protein 1</fullName>
    </recommendedName>
</protein>
<dbReference type="Pfam" id="PF25019">
    <property type="entry name" value="LRR_R13L1-DRL21"/>
    <property type="match status" value="1"/>
</dbReference>
<keyword evidence="2" id="KW-0433">Leucine-rich repeat</keyword>
<feature type="domain" description="Disease resistance protein winged helix" evidence="9">
    <location>
        <begin position="399"/>
        <end position="467"/>
    </location>
</feature>
<evidence type="ECO:0000313" key="12">
    <source>
        <dbReference type="Proteomes" id="UP000834106"/>
    </source>
</evidence>
<dbReference type="Gene3D" id="1.20.5.4130">
    <property type="match status" value="1"/>
</dbReference>
<evidence type="ECO:0000256" key="6">
    <source>
        <dbReference type="ARBA" id="ARBA00022840"/>
    </source>
</evidence>
<sequence>MAIGEIFLSAIVSVLITKLASGNLMEFLRRLGIDAQLKEWHTKLLMIKAVLTDAENKQTENEAAKVWLNDLEDLAYDLDDLLDELNTEALQRELKEKKDRTGMVRKLIPTCCTNFSFTDFMFDRGITSKLKDISDRLEFLTNHISILNLVENVRGRSDKTGKRLQLTSVVEESEVYGRKHDERKILDLLLRVESNDGPLLVIPIVGMGGIGKTTLAQLVYNDEILQGKFDLKAWVWVSDEFDALKITKTILKQVSSERRDDDDDLNMLQVALKETLSNKRFLMVLDDVWNEKYGDWDILSRPFLAGKSAQHSLEAKTFDVRPDLRKIGESVIRRCVNLPLAVKAVGGILRTKDSPTEWEGVLNSEVWIAEEHGEVLPALKLSYQYLPPQLKQCFAYCAIIPKGFYFLKSELVYYWMAEGFLQQSQEQRPMEEIGSDYFDELLARSFFQKSTFRTSRFFMHDLINDLAMCVAGEKCLRMYDMVKDNLQYKISGKVRHLSFIRHYYEPYHRFDFVNRIEHLRTFLPLPKMMQRDVRFFTTQRVFGEILPKLYCLRVLVLHGYEIYVLPSSIGDLRHLRYFDLSRTLLKWLPDSLTTLCNLQVLNLEGCSRLAKLPACIGNLTTLRHLNIANTDALHELPQGISQLKNLQTLSKLIVCESGGLKIKDLRNFSHLKGEISIEQLQNVVNVQEATDARLRYNPSLNKIRLIWSSEFDESRNEILELNVLDALKPHENLSSLEIEFYGGAKFSSWIGDLSFSKLTKISFKFCENCTTLPALGHLPSLKDLDIRGMDKVKLIGSEFYGNVCYGESPFPSLEILTFEDMPEWEEWHGLAPEGEHAIEIPKLRKLHIGGCPKLVMLPVLFFPSLHELSVEYCNEVVLNCMHNLTSLTNLKLKEILGLTSVSKAFKQFPLKLEHFEIDDCEDLATLWPSESIVQRLVNVQIVSVRRCPKLLSIQEIGVLPVIGSLVIEDCASLELFPNNMSAYTSLGIRNCPSLKMMITLEDCRTSLESLSIGSWTNLNLTNLMGCLHNYSSLTRLRIVYCNDLESFPQDGLLTPNLRDLVIMFCQNLKSLPDRMEQLLSLETLQVDCCPSLTESFPQGNSPPNLTQLSIFNCEKLKPLKEWGLHKLKSLHSFSHSGGYPELVSFSKNDNDQYYMLPQSLTQLCFYDLPNLETLSNGFQNLTSLRHLKVHNCPKLVALPSEDQLVSLWSLDIFDCPLLEKR</sequence>
<dbReference type="Proteomes" id="UP000834106">
    <property type="component" value="Chromosome 7"/>
</dbReference>
<dbReference type="GO" id="GO:0006952">
    <property type="term" value="P:defense response"/>
    <property type="evidence" value="ECO:0007669"/>
    <property type="project" value="UniProtKB-KW"/>
</dbReference>
<reference evidence="11" key="1">
    <citation type="submission" date="2023-05" db="EMBL/GenBank/DDBJ databases">
        <authorList>
            <person name="Huff M."/>
        </authorList>
    </citation>
    <scope>NUCLEOTIDE SEQUENCE</scope>
</reference>
<dbReference type="Pfam" id="PF23559">
    <property type="entry name" value="WHD_DRP"/>
    <property type="match status" value="1"/>
</dbReference>
<evidence type="ECO:0000256" key="5">
    <source>
        <dbReference type="ARBA" id="ARBA00022821"/>
    </source>
</evidence>
<dbReference type="Pfam" id="PF18052">
    <property type="entry name" value="Rx_N"/>
    <property type="match status" value="1"/>
</dbReference>
<evidence type="ECO:0000256" key="4">
    <source>
        <dbReference type="ARBA" id="ARBA00022741"/>
    </source>
</evidence>
<dbReference type="PANTHER" id="PTHR36766:SF51">
    <property type="entry name" value="DISEASE RESISTANCE RPP13-LIKE PROTEIN 1"/>
    <property type="match status" value="1"/>
</dbReference>
<proteinExistence type="inferred from homology"/>
<dbReference type="SUPFAM" id="SSF52540">
    <property type="entry name" value="P-loop containing nucleoside triphosphate hydrolases"/>
    <property type="match status" value="1"/>
</dbReference>
<dbReference type="GO" id="GO:0051707">
    <property type="term" value="P:response to other organism"/>
    <property type="evidence" value="ECO:0007669"/>
    <property type="project" value="UniProtKB-ARBA"/>
</dbReference>
<dbReference type="InterPro" id="IPR036388">
    <property type="entry name" value="WH-like_DNA-bd_sf"/>
</dbReference>
<dbReference type="InterPro" id="IPR027417">
    <property type="entry name" value="P-loop_NTPase"/>
</dbReference>
<dbReference type="InterPro" id="IPR041118">
    <property type="entry name" value="Rx_N"/>
</dbReference>
<dbReference type="InterPro" id="IPR002182">
    <property type="entry name" value="NB-ARC"/>
</dbReference>
<dbReference type="Gene3D" id="3.80.10.10">
    <property type="entry name" value="Ribonuclease Inhibitor"/>
    <property type="match status" value="3"/>
</dbReference>
<name>A0AAD1ZCW1_9LAMI</name>
<dbReference type="Gene3D" id="1.10.8.430">
    <property type="entry name" value="Helical domain of apoptotic protease-activating factors"/>
    <property type="match status" value="1"/>
</dbReference>
<evidence type="ECO:0000256" key="3">
    <source>
        <dbReference type="ARBA" id="ARBA00022737"/>
    </source>
</evidence>
<dbReference type="Gene3D" id="3.40.50.300">
    <property type="entry name" value="P-loop containing nucleotide triphosphate hydrolases"/>
    <property type="match status" value="1"/>
</dbReference>
<keyword evidence="5" id="KW-0611">Plant defense</keyword>
<evidence type="ECO:0000259" key="9">
    <source>
        <dbReference type="Pfam" id="PF23559"/>
    </source>
</evidence>